<keyword evidence="6" id="KW-0653">Protein transport</keyword>
<dbReference type="eggNOG" id="KOG2262">
    <property type="taxonomic scope" value="Eukaryota"/>
</dbReference>
<feature type="transmembrane region" description="Helical" evidence="10">
    <location>
        <begin position="142"/>
        <end position="160"/>
    </location>
</feature>
<feature type="transmembrane region" description="Helical" evidence="10">
    <location>
        <begin position="617"/>
        <end position="636"/>
    </location>
</feature>
<dbReference type="GO" id="GO:0035673">
    <property type="term" value="F:oligopeptide transmembrane transporter activity"/>
    <property type="evidence" value="ECO:0007669"/>
    <property type="project" value="InterPro"/>
</dbReference>
<dbReference type="PANTHER" id="PTHR22601">
    <property type="entry name" value="ISP4 LIKE PROTEIN"/>
    <property type="match status" value="1"/>
</dbReference>
<dbReference type="GeneID" id="18670870"/>
<dbReference type="NCBIfam" id="TIGR00728">
    <property type="entry name" value="OPT_sfam"/>
    <property type="match status" value="1"/>
</dbReference>
<feature type="transmembrane region" description="Helical" evidence="10">
    <location>
        <begin position="689"/>
        <end position="707"/>
    </location>
</feature>
<dbReference type="EMBL" id="JH717986">
    <property type="protein sequence ID" value="EJC97675.1"/>
    <property type="molecule type" value="Genomic_DNA"/>
</dbReference>
<feature type="transmembrane region" description="Helical" evidence="10">
    <location>
        <begin position="763"/>
        <end position="786"/>
    </location>
</feature>
<evidence type="ECO:0000256" key="5">
    <source>
        <dbReference type="ARBA" id="ARBA00022856"/>
    </source>
</evidence>
<feature type="region of interest" description="Disordered" evidence="9">
    <location>
        <begin position="80"/>
        <end position="101"/>
    </location>
</feature>
<evidence type="ECO:0000256" key="3">
    <source>
        <dbReference type="ARBA" id="ARBA00022448"/>
    </source>
</evidence>
<feature type="transmembrane region" description="Helical" evidence="10">
    <location>
        <begin position="727"/>
        <end position="751"/>
    </location>
</feature>
<dbReference type="AlphaFoldDB" id="R7SGZ1"/>
<keyword evidence="8 10" id="KW-0472">Membrane</keyword>
<dbReference type="KEGG" id="fme:FOMMEDRAFT_115238"/>
<comment type="subcellular location">
    <subcellularLocation>
        <location evidence="1">Membrane</location>
        <topology evidence="1">Multi-pass membrane protein</topology>
    </subcellularLocation>
</comment>
<dbReference type="GO" id="GO:0016020">
    <property type="term" value="C:membrane"/>
    <property type="evidence" value="ECO:0007669"/>
    <property type="project" value="UniProtKB-SubCell"/>
</dbReference>
<dbReference type="Proteomes" id="UP000053630">
    <property type="component" value="Unassembled WGS sequence"/>
</dbReference>
<organism evidence="11 12">
    <name type="scientific">Fomitiporia mediterranea (strain MF3/22)</name>
    <name type="common">Grapevine white-rot fungus</name>
    <dbReference type="NCBI Taxonomy" id="694068"/>
    <lineage>
        <taxon>Eukaryota</taxon>
        <taxon>Fungi</taxon>
        <taxon>Dikarya</taxon>
        <taxon>Basidiomycota</taxon>
        <taxon>Agaricomycotina</taxon>
        <taxon>Agaricomycetes</taxon>
        <taxon>Hymenochaetales</taxon>
        <taxon>Hymenochaetaceae</taxon>
        <taxon>Fomitiporia</taxon>
    </lineage>
</organism>
<feature type="transmembrane region" description="Helical" evidence="10">
    <location>
        <begin position="309"/>
        <end position="331"/>
    </location>
</feature>
<feature type="transmembrane region" description="Helical" evidence="10">
    <location>
        <begin position="449"/>
        <end position="477"/>
    </location>
</feature>
<dbReference type="Pfam" id="PF03169">
    <property type="entry name" value="OPT"/>
    <property type="match status" value="1"/>
</dbReference>
<keyword evidence="3" id="KW-0813">Transport</keyword>
<comment type="similarity">
    <text evidence="2">Belongs to the oligopeptide OPT transporter family.</text>
</comment>
<evidence type="ECO:0000256" key="6">
    <source>
        <dbReference type="ARBA" id="ARBA00022927"/>
    </source>
</evidence>
<evidence type="ECO:0000256" key="2">
    <source>
        <dbReference type="ARBA" id="ARBA00008807"/>
    </source>
</evidence>
<feature type="transmembrane region" description="Helical" evidence="10">
    <location>
        <begin position="246"/>
        <end position="264"/>
    </location>
</feature>
<name>R7SGZ1_FOMME</name>
<gene>
    <name evidence="11" type="ORF">FOMMEDRAFT_115238</name>
</gene>
<reference evidence="12" key="1">
    <citation type="journal article" date="2012" name="Science">
        <title>The Paleozoic origin of enzymatic lignin decomposition reconstructed from 31 fungal genomes.</title>
        <authorList>
            <person name="Floudas D."/>
            <person name="Binder M."/>
            <person name="Riley R."/>
            <person name="Barry K."/>
            <person name="Blanchette R.A."/>
            <person name="Henrissat B."/>
            <person name="Martinez A.T."/>
            <person name="Otillar R."/>
            <person name="Spatafora J.W."/>
            <person name="Yadav J.S."/>
            <person name="Aerts A."/>
            <person name="Benoit I."/>
            <person name="Boyd A."/>
            <person name="Carlson A."/>
            <person name="Copeland A."/>
            <person name="Coutinho P.M."/>
            <person name="de Vries R.P."/>
            <person name="Ferreira P."/>
            <person name="Findley K."/>
            <person name="Foster B."/>
            <person name="Gaskell J."/>
            <person name="Glotzer D."/>
            <person name="Gorecki P."/>
            <person name="Heitman J."/>
            <person name="Hesse C."/>
            <person name="Hori C."/>
            <person name="Igarashi K."/>
            <person name="Jurgens J.A."/>
            <person name="Kallen N."/>
            <person name="Kersten P."/>
            <person name="Kohler A."/>
            <person name="Kuees U."/>
            <person name="Kumar T.K.A."/>
            <person name="Kuo A."/>
            <person name="LaButti K."/>
            <person name="Larrondo L.F."/>
            <person name="Lindquist E."/>
            <person name="Ling A."/>
            <person name="Lombard V."/>
            <person name="Lucas S."/>
            <person name="Lundell T."/>
            <person name="Martin R."/>
            <person name="McLaughlin D.J."/>
            <person name="Morgenstern I."/>
            <person name="Morin E."/>
            <person name="Murat C."/>
            <person name="Nagy L.G."/>
            <person name="Nolan M."/>
            <person name="Ohm R.A."/>
            <person name="Patyshakuliyeva A."/>
            <person name="Rokas A."/>
            <person name="Ruiz-Duenas F.J."/>
            <person name="Sabat G."/>
            <person name="Salamov A."/>
            <person name="Samejima M."/>
            <person name="Schmutz J."/>
            <person name="Slot J.C."/>
            <person name="St John F."/>
            <person name="Stenlid J."/>
            <person name="Sun H."/>
            <person name="Sun S."/>
            <person name="Syed K."/>
            <person name="Tsang A."/>
            <person name="Wiebenga A."/>
            <person name="Young D."/>
            <person name="Pisabarro A."/>
            <person name="Eastwood D.C."/>
            <person name="Martin F."/>
            <person name="Cullen D."/>
            <person name="Grigoriev I.V."/>
            <person name="Hibbett D.S."/>
        </authorList>
    </citation>
    <scope>NUCLEOTIDE SEQUENCE [LARGE SCALE GENOMIC DNA]</scope>
    <source>
        <strain evidence="12">MF3/22</strain>
    </source>
</reference>
<keyword evidence="7 10" id="KW-1133">Transmembrane helix</keyword>
<dbReference type="GO" id="GO:0015031">
    <property type="term" value="P:protein transport"/>
    <property type="evidence" value="ECO:0007669"/>
    <property type="project" value="UniProtKB-KW"/>
</dbReference>
<feature type="transmembrane region" description="Helical" evidence="10">
    <location>
        <begin position="351"/>
        <end position="373"/>
    </location>
</feature>
<evidence type="ECO:0000313" key="11">
    <source>
        <dbReference type="EMBL" id="EJC97675.1"/>
    </source>
</evidence>
<feature type="transmembrane region" description="Helical" evidence="10">
    <location>
        <begin position="166"/>
        <end position="185"/>
    </location>
</feature>
<evidence type="ECO:0000256" key="1">
    <source>
        <dbReference type="ARBA" id="ARBA00004141"/>
    </source>
</evidence>
<feature type="transmembrane region" description="Helical" evidence="10">
    <location>
        <begin position="508"/>
        <end position="529"/>
    </location>
</feature>
<sequence>MDQKSAPAYVPTLTFTRRRTAPDVPSDVDDEEVKEHLLHLNDPNWDFSGASDVTSLSGESFELDHKHKFASDVHIGPSIGTEPSDFDTESRADSMYRSSESRLHMRSSDAFDDYEDESPYAEVRAAVSNTDDPTMPVNTFRMWFIGIIFTIVIAALNQFFTMRYPSVFVSGLVAQLLALPIGKAFERFLPRTRFNTFGYVWSLNPGPFNIKEHTVITVMASVVAGRVYATDIIATQKVFFNQDWGSGYQILLCLSSQLIGYSFAGLARQFLVWPSAMLWPGALVNCALFNTLHRNYGKVETKHMSRERFFLFAMMGSFVWYWFPGYIFTALSMFNWVCWIAPNNIVINQLFGYSTGLGMGFLTFDWSMISYIASPLVVPWWAQVNTIVAFVIVFWILTPILYYKNVFFAKFLPMSSTLAFDNTGLPYDPTVVIQNGEFNVDAYKSYSPVFIPVTLAMAYAISFASMTGVFVHTFLWYRHDIIRQFRRSLRDQRDVHSRLMSVYPEVPMLWYLGVLVIAFVMGVITIEVFDTKMPVWALVFALGIALIFLLPVGMIQAITNQTVAMQVFAELIAGYVIPGRPVALMIFKTFCFISLSQAVAFLGDLKLGHYMKVPPRTMFTAQIVATILAVFVSLGVQDWMFGNIPDLCSPDQKARFICPSTSTFATAALIWGGIGPARMFSSDSLYQPILYFFLIGAILPIPFYFLARRYPLSPWRFVNVPVLFSGINMLPPATGINYSAWFAMGAVFQYFMRRFHFRWWMRYNYILSAALDSGVAISLIVIFFSLQLPKGGITLDWWGNTVWMKTLDAMGAPFFTLAPGEIFGPSTWS</sequence>
<feature type="transmembrane region" description="Helical" evidence="10">
    <location>
        <begin position="535"/>
        <end position="555"/>
    </location>
</feature>
<keyword evidence="12" id="KW-1185">Reference proteome</keyword>
<proteinExistence type="inferred from homology"/>
<dbReference type="OrthoDB" id="9986677at2759"/>
<dbReference type="InterPro" id="IPR004813">
    <property type="entry name" value="OPT"/>
</dbReference>
<keyword evidence="5" id="KW-0571">Peptide transport</keyword>
<feature type="transmembrane region" description="Helical" evidence="10">
    <location>
        <begin position="380"/>
        <end position="403"/>
    </location>
</feature>
<feature type="transmembrane region" description="Helical" evidence="10">
    <location>
        <begin position="584"/>
        <end position="605"/>
    </location>
</feature>
<keyword evidence="4 10" id="KW-0812">Transmembrane</keyword>
<evidence type="ECO:0000256" key="10">
    <source>
        <dbReference type="SAM" id="Phobius"/>
    </source>
</evidence>
<feature type="transmembrane region" description="Helical" evidence="10">
    <location>
        <begin position="270"/>
        <end position="289"/>
    </location>
</feature>
<feature type="compositionally biased region" description="Basic and acidic residues" evidence="9">
    <location>
        <begin position="88"/>
        <end position="101"/>
    </location>
</feature>
<dbReference type="RefSeq" id="XP_007272091.1">
    <property type="nucleotide sequence ID" value="XM_007272029.1"/>
</dbReference>
<evidence type="ECO:0000256" key="8">
    <source>
        <dbReference type="ARBA" id="ARBA00023136"/>
    </source>
</evidence>
<feature type="transmembrane region" description="Helical" evidence="10">
    <location>
        <begin position="656"/>
        <end position="677"/>
    </location>
</feature>
<dbReference type="NCBIfam" id="TIGR00727">
    <property type="entry name" value="ISP4_OPT"/>
    <property type="match status" value="1"/>
</dbReference>
<evidence type="ECO:0000256" key="4">
    <source>
        <dbReference type="ARBA" id="ARBA00022692"/>
    </source>
</evidence>
<evidence type="ECO:0000256" key="9">
    <source>
        <dbReference type="SAM" id="MobiDB-lite"/>
    </source>
</evidence>
<accession>R7SGZ1</accession>
<dbReference type="OMA" id="DAIHWPI"/>
<protein>
    <submittedName>
        <fullName evidence="11">OPT oligopeptide transporter</fullName>
    </submittedName>
</protein>
<dbReference type="InterPro" id="IPR004648">
    <property type="entry name" value="Oligpept_transpt"/>
</dbReference>
<evidence type="ECO:0000313" key="12">
    <source>
        <dbReference type="Proteomes" id="UP000053630"/>
    </source>
</evidence>
<evidence type="ECO:0000256" key="7">
    <source>
        <dbReference type="ARBA" id="ARBA00022989"/>
    </source>
</evidence>